<protein>
    <submittedName>
        <fullName evidence="1">Unannotated protein</fullName>
    </submittedName>
</protein>
<gene>
    <name evidence="1" type="ORF">UFOPK1726_00057</name>
</gene>
<sequence length="111" mass="12756">MDSGKQEVVLRCGVCGKEGLHELHYAGRLLASAKCKSCGTVMRHTPRELRKTYIKDLQDRVATKPHRLVKRLIMEPSYLWNGLPAALKRQPKKFIDEAKELKNVEKLQDEE</sequence>
<evidence type="ECO:0000313" key="1">
    <source>
        <dbReference type="EMBL" id="CAB4567103.1"/>
    </source>
</evidence>
<dbReference type="EMBL" id="CAEZTT010000002">
    <property type="protein sequence ID" value="CAB4567103.1"/>
    <property type="molecule type" value="Genomic_DNA"/>
</dbReference>
<organism evidence="1">
    <name type="scientific">freshwater metagenome</name>
    <dbReference type="NCBI Taxonomy" id="449393"/>
    <lineage>
        <taxon>unclassified sequences</taxon>
        <taxon>metagenomes</taxon>
        <taxon>ecological metagenomes</taxon>
    </lineage>
</organism>
<accession>A0A6J6DYL5</accession>
<name>A0A6J6DYL5_9ZZZZ</name>
<reference evidence="1" key="1">
    <citation type="submission" date="2020-05" db="EMBL/GenBank/DDBJ databases">
        <authorList>
            <person name="Chiriac C."/>
            <person name="Salcher M."/>
            <person name="Ghai R."/>
            <person name="Kavagutti S V."/>
        </authorList>
    </citation>
    <scope>NUCLEOTIDE SEQUENCE</scope>
</reference>
<dbReference type="AlphaFoldDB" id="A0A6J6DYL5"/>
<proteinExistence type="predicted"/>